<feature type="region of interest" description="Disordered" evidence="1">
    <location>
        <begin position="47"/>
        <end position="126"/>
    </location>
</feature>
<evidence type="ECO:0000259" key="2">
    <source>
        <dbReference type="Pfam" id="PF05764"/>
    </source>
</evidence>
<reference evidence="3 4" key="1">
    <citation type="submission" date="2014-03" db="EMBL/GenBank/DDBJ databases">
        <title>The genome of Kluyveromyces dobzhanskii.</title>
        <authorList>
            <person name="Nystedt B."/>
            <person name="Astrom S."/>
        </authorList>
    </citation>
    <scope>NUCLEOTIDE SEQUENCE [LARGE SCALE GENOMIC DNA]</scope>
    <source>
        <strain evidence="3 4">CBS 2104</strain>
    </source>
</reference>
<evidence type="ECO:0000313" key="4">
    <source>
        <dbReference type="Proteomes" id="UP000031516"/>
    </source>
</evidence>
<feature type="compositionally biased region" description="Low complexity" evidence="1">
    <location>
        <begin position="419"/>
        <end position="438"/>
    </location>
</feature>
<protein>
    <submittedName>
        <fullName evidence="3">WGS project CCBQ000000000 data, contig MAT</fullName>
    </submittedName>
</protein>
<feature type="compositionally biased region" description="Basic and acidic residues" evidence="1">
    <location>
        <begin position="352"/>
        <end position="363"/>
    </location>
</feature>
<feature type="compositionally biased region" description="Acidic residues" evidence="1">
    <location>
        <begin position="47"/>
        <end position="62"/>
    </location>
</feature>
<organism evidence="3 4">
    <name type="scientific">Kluyveromyces dobzhanskii CBS 2104</name>
    <dbReference type="NCBI Taxonomy" id="1427455"/>
    <lineage>
        <taxon>Eukaryota</taxon>
        <taxon>Fungi</taxon>
        <taxon>Dikarya</taxon>
        <taxon>Ascomycota</taxon>
        <taxon>Saccharomycotina</taxon>
        <taxon>Saccharomycetes</taxon>
        <taxon>Saccharomycetales</taxon>
        <taxon>Saccharomycetaceae</taxon>
        <taxon>Kluyveromyces</taxon>
    </lineage>
</organism>
<dbReference type="AlphaFoldDB" id="A0A0A8L3Y2"/>
<feature type="compositionally biased region" description="Acidic residues" evidence="1">
    <location>
        <begin position="488"/>
        <end position="497"/>
    </location>
</feature>
<feature type="compositionally biased region" description="Basic and acidic residues" evidence="1">
    <location>
        <begin position="290"/>
        <end position="303"/>
    </location>
</feature>
<feature type="region of interest" description="Disordered" evidence="1">
    <location>
        <begin position="403"/>
        <end position="440"/>
    </location>
</feature>
<feature type="region of interest" description="Disordered" evidence="1">
    <location>
        <begin position="1"/>
        <end position="26"/>
    </location>
</feature>
<accession>A0A0A8L3Y2</accession>
<dbReference type="OrthoDB" id="49520at2759"/>
<dbReference type="PANTHER" id="PTHR13275:SF4">
    <property type="entry name" value="VACUOLAR PROTEIN SORTING-ASSOCIATED PROTEIN 72 HOMOLOG"/>
    <property type="match status" value="1"/>
</dbReference>
<feature type="region of interest" description="Disordered" evidence="1">
    <location>
        <begin position="290"/>
        <end position="380"/>
    </location>
</feature>
<comment type="caution">
    <text evidence="3">The sequence shown here is derived from an EMBL/GenBank/DDBJ whole genome shotgun (WGS) entry which is preliminary data.</text>
</comment>
<dbReference type="EMBL" id="CCBQ010000018">
    <property type="protein sequence ID" value="CDO92819.1"/>
    <property type="molecule type" value="Genomic_DNA"/>
</dbReference>
<dbReference type="GO" id="GO:0005634">
    <property type="term" value="C:nucleus"/>
    <property type="evidence" value="ECO:0007669"/>
    <property type="project" value="TreeGrafter"/>
</dbReference>
<gene>
    <name evidence="3" type="ORF">KLDO_g1128</name>
</gene>
<proteinExistence type="predicted"/>
<feature type="compositionally biased region" description="Acidic residues" evidence="1">
    <location>
        <begin position="71"/>
        <end position="80"/>
    </location>
</feature>
<dbReference type="PANTHER" id="PTHR13275">
    <property type="entry name" value="YL-1 PROTEIN TRANSCRIPTION FACTOR-LIKE 1"/>
    <property type="match status" value="1"/>
</dbReference>
<name>A0A0A8L3Y2_9SACH</name>
<evidence type="ECO:0000256" key="1">
    <source>
        <dbReference type="SAM" id="MobiDB-lite"/>
    </source>
</evidence>
<evidence type="ECO:0000313" key="3">
    <source>
        <dbReference type="EMBL" id="CDO92819.1"/>
    </source>
</evidence>
<feature type="compositionally biased region" description="Basic residues" evidence="1">
    <location>
        <begin position="100"/>
        <end position="121"/>
    </location>
</feature>
<feature type="compositionally biased region" description="Basic and acidic residues" evidence="1">
    <location>
        <begin position="475"/>
        <end position="487"/>
    </location>
</feature>
<feature type="domain" description="Vps72/YL1 N-terminal" evidence="2">
    <location>
        <begin position="15"/>
        <end position="246"/>
    </location>
</feature>
<dbReference type="InterPro" id="IPR046757">
    <property type="entry name" value="YL1_N"/>
</dbReference>
<sequence>MSSDSEPEELLMTNRSRRANAGNKMQKLLQQEIDELQKQTSLFGDDEINLLFQEDEEDEEFTVESKRRQDDEDMFSDSADESSGASDAEEGEHELQKQERQKRKVTQKKKNMVPVIKRAKKAPVDKVQKLASEELNAESFLTETRRTSKRSAVVANKLKVYENLTQAEKRRKLIQEKLRKQREKHYVKPLTQEERLKMAEETERINVSSLNKYKEQEISKKQSRLAMQLRDKMKFKDGEQIIRWISTQWEVSPLVELEDKAYWDLYTSKRDKIKKKYVRRKKAQIEEDNLRAASKEKELHNAEDEPSTNTADRINDETVHENGTFATVKDSANDSLSNELDPKLPEVSGGLDNHETSRQEMTTKEGSSTEAIVTKDLPNIEFEMKTDASESSLKTPDIVEETANQDSGHKENSTSPQLSPVTVTNSPPNNENNNEVVTASPKSTQTVRHITFAEEDQVSVINSKDPPIFVQSSHESLEPSDQEKVKEEAEESINDASEEPVPLYEGPVQRVGKNFVILYTFPDHPFTVQNSEVKKTIFGKNWERPSKSRPEEVETVIKLTSSEELEPLQSIFIPPTSILEKFPRFGEFNKKTLRTVTIDATKKDKIEIKSEAPTGVFLPNGIRKNCLITNKECKYFDPKKWCSVL</sequence>
<keyword evidence="4" id="KW-1185">Reference proteome</keyword>
<feature type="region of interest" description="Disordered" evidence="1">
    <location>
        <begin position="470"/>
        <end position="497"/>
    </location>
</feature>
<dbReference type="Pfam" id="PF05764">
    <property type="entry name" value="YL1"/>
    <property type="match status" value="1"/>
</dbReference>
<dbReference type="Proteomes" id="UP000031516">
    <property type="component" value="Unassembled WGS sequence"/>
</dbReference>